<dbReference type="AlphaFoldDB" id="A0A101GYA2"/>
<dbReference type="EMBL" id="LGGH01000186">
    <property type="protein sequence ID" value="KUK66688.1"/>
    <property type="molecule type" value="Genomic_DNA"/>
</dbReference>
<dbReference type="Pfam" id="PF12706">
    <property type="entry name" value="Lactamase_B_2"/>
    <property type="match status" value="1"/>
</dbReference>
<reference evidence="4 5" key="2">
    <citation type="journal article" date="2015" name="MBio">
        <title>Genome-Resolved Metagenomic Analysis Reveals Roles for Candidate Phyla and Other Microbial Community Members in Biogeochemical Transformations in Oil Reservoirs.</title>
        <authorList>
            <person name="Hu P."/>
            <person name="Tom L."/>
            <person name="Singh A."/>
            <person name="Thomas B.C."/>
            <person name="Baker B.J."/>
            <person name="Piceno Y.M."/>
            <person name="Andersen G.L."/>
            <person name="Banfield J.F."/>
        </authorList>
    </citation>
    <scope>NUCLEOTIDE SEQUENCE [LARGE SCALE GENOMIC DNA]</scope>
</reference>
<dbReference type="Proteomes" id="UP000054260">
    <property type="component" value="Unassembled WGS sequence"/>
</dbReference>
<evidence type="ECO:0000313" key="2">
    <source>
        <dbReference type="EMBL" id="KUK66688.1"/>
    </source>
</evidence>
<gene>
    <name evidence="2" type="ORF">XD86_1116</name>
    <name evidence="3" type="ORF">XE02_0970</name>
</gene>
<sequence>MRVIFLGTAAYEGHPNVFCDCENCRRVMEAGSGDFRLTSAVRVDDDLLIDFGPNIMAGAHKARVTLFNVKTLLITHSHSDHLYLPNFGYRMNRYNASYDRLPALSVLANSTVLSMISSSVYFDPDKTLLIEAEPYKEVVVNGCSIVPIPAIHKVKEGEQPYVFLLKKGGRSFFYATDTGPIDESSLKQLRKFLDGPLDIAAIDSTLGFMEEVIFPYHHTAEQVITTLHKMREIGITDDSSLVVAHHFSHYPNPPQRDLEDFYGRFGISVASDGLLLDI</sequence>
<protein>
    <recommendedName>
        <fullName evidence="1">Metallo-beta-lactamase domain-containing protein</fullName>
    </recommendedName>
</protein>
<evidence type="ECO:0000313" key="4">
    <source>
        <dbReference type="Proteomes" id="UP000054260"/>
    </source>
</evidence>
<comment type="caution">
    <text evidence="2">The sequence shown here is derived from an EMBL/GenBank/DDBJ whole genome shotgun (WGS) entry which is preliminary data.</text>
</comment>
<feature type="domain" description="Metallo-beta-lactamase" evidence="1">
    <location>
        <begin position="47"/>
        <end position="231"/>
    </location>
</feature>
<reference evidence="2" key="1">
    <citation type="journal article" date="2015" name="MBio">
        <title>Genome-resolved metagenomic analysis reveals roles for candidate phyla and other microbial community members in biogeochemical transformations in oil reservoirs.</title>
        <authorList>
            <person name="Hu P."/>
            <person name="Tom L."/>
            <person name="Singh A."/>
            <person name="Thomas B.C."/>
            <person name="Baker B.J."/>
            <person name="Piceno Y.M."/>
            <person name="Andersen G.L."/>
            <person name="Banfield J.F."/>
        </authorList>
    </citation>
    <scope>NUCLEOTIDE SEQUENCE [LARGE SCALE GENOMIC DNA]</scope>
    <source>
        <strain evidence="2">46_47</strain>
        <strain evidence="3">46_70</strain>
    </source>
</reference>
<dbReference type="PANTHER" id="PTHR42663:SF6">
    <property type="entry name" value="HYDROLASE C777.06C-RELATED"/>
    <property type="match status" value="1"/>
</dbReference>
<organism evidence="2 4">
    <name type="scientific">Mesotoga infera</name>
    <dbReference type="NCBI Taxonomy" id="1236046"/>
    <lineage>
        <taxon>Bacteria</taxon>
        <taxon>Thermotogati</taxon>
        <taxon>Thermotogota</taxon>
        <taxon>Thermotogae</taxon>
        <taxon>Kosmotogales</taxon>
        <taxon>Kosmotogaceae</taxon>
        <taxon>Mesotoga</taxon>
    </lineage>
</organism>
<dbReference type="EMBL" id="LGGW01000082">
    <property type="protein sequence ID" value="KUK89561.1"/>
    <property type="molecule type" value="Genomic_DNA"/>
</dbReference>
<proteinExistence type="predicted"/>
<dbReference type="InterPro" id="IPR036866">
    <property type="entry name" value="RibonucZ/Hydroxyglut_hydro"/>
</dbReference>
<dbReference type="PANTHER" id="PTHR42663">
    <property type="entry name" value="HYDROLASE C777.06C-RELATED-RELATED"/>
    <property type="match status" value="1"/>
</dbReference>
<evidence type="ECO:0000313" key="3">
    <source>
        <dbReference type="EMBL" id="KUK89561.1"/>
    </source>
</evidence>
<dbReference type="Gene3D" id="3.60.15.10">
    <property type="entry name" value="Ribonuclease Z/Hydroxyacylglutathione hydrolase-like"/>
    <property type="match status" value="1"/>
</dbReference>
<evidence type="ECO:0000313" key="5">
    <source>
        <dbReference type="Proteomes" id="UP000055014"/>
    </source>
</evidence>
<accession>A0A101GYA2</accession>
<dbReference type="Proteomes" id="UP000055014">
    <property type="component" value="Unassembled WGS sequence"/>
</dbReference>
<evidence type="ECO:0000259" key="1">
    <source>
        <dbReference type="Pfam" id="PF12706"/>
    </source>
</evidence>
<dbReference type="PATRIC" id="fig|1236046.5.peg.707"/>
<name>A0A101GYA2_9BACT</name>
<dbReference type="InterPro" id="IPR001279">
    <property type="entry name" value="Metallo-B-lactamas"/>
</dbReference>
<dbReference type="SUPFAM" id="SSF56281">
    <property type="entry name" value="Metallo-hydrolase/oxidoreductase"/>
    <property type="match status" value="1"/>
</dbReference>